<reference evidence="1 2" key="1">
    <citation type="submission" date="2022-06" db="EMBL/GenBank/DDBJ databases">
        <title>Dyella sp. Sa strain:Sa Genome sequencing.</title>
        <authorList>
            <person name="Park S."/>
        </authorList>
    </citation>
    <scope>NUCLEOTIDE SEQUENCE [LARGE SCALE GENOMIC DNA]</scope>
    <source>
        <strain evidence="1 2">Sa</strain>
    </source>
</reference>
<dbReference type="EMBL" id="JAMZEK010000001">
    <property type="protein sequence ID" value="MCP1373570.1"/>
    <property type="molecule type" value="Genomic_DNA"/>
</dbReference>
<proteinExistence type="predicted"/>
<name>A0ABT1F870_9GAMM</name>
<organism evidence="1 2">
    <name type="scientific">Dyella lutea</name>
    <dbReference type="NCBI Taxonomy" id="2950441"/>
    <lineage>
        <taxon>Bacteria</taxon>
        <taxon>Pseudomonadati</taxon>
        <taxon>Pseudomonadota</taxon>
        <taxon>Gammaproteobacteria</taxon>
        <taxon>Lysobacterales</taxon>
        <taxon>Rhodanobacteraceae</taxon>
        <taxon>Dyella</taxon>
    </lineage>
</organism>
<accession>A0ABT1F870</accession>
<keyword evidence="2" id="KW-1185">Reference proteome</keyword>
<dbReference type="RefSeq" id="WP_253565329.1">
    <property type="nucleotide sequence ID" value="NZ_JAMZEK010000001.1"/>
</dbReference>
<protein>
    <recommendedName>
        <fullName evidence="3">SURF1-like protein</fullName>
    </recommendedName>
</protein>
<dbReference type="Proteomes" id="UP001204615">
    <property type="component" value="Unassembled WGS sequence"/>
</dbReference>
<comment type="caution">
    <text evidence="1">The sequence shown here is derived from an EMBL/GenBank/DDBJ whole genome shotgun (WGS) entry which is preliminary data.</text>
</comment>
<evidence type="ECO:0000313" key="1">
    <source>
        <dbReference type="EMBL" id="MCP1373570.1"/>
    </source>
</evidence>
<gene>
    <name evidence="1" type="ORF">NC595_05805</name>
</gene>
<sequence>MNGRQLGLAFATLLVVWGGMHWWRHDRPVHDDPGVLAPDPPEQVDLNTPSQLRRGDLTLTTRARFELTARVLSRDDYRFDEGASLAPTDLAMGWGRMSDSAVLARIRITQGNRFYYWHVDDFPIPRREIERSSANMHIIPADAGVRGMLARVRPGEVVHIEGFLVDARRPDGWHWDTSLTRDDTGNGACELVFVESLVIDR</sequence>
<evidence type="ECO:0008006" key="3">
    <source>
        <dbReference type="Google" id="ProtNLM"/>
    </source>
</evidence>
<evidence type="ECO:0000313" key="2">
    <source>
        <dbReference type="Proteomes" id="UP001204615"/>
    </source>
</evidence>